<evidence type="ECO:0000313" key="3">
    <source>
        <dbReference type="EMBL" id="OQR82995.1"/>
    </source>
</evidence>
<dbReference type="Proteomes" id="UP000243579">
    <property type="component" value="Unassembled WGS sequence"/>
</dbReference>
<comment type="caution">
    <text evidence="3">The sequence shown here is derived from an EMBL/GenBank/DDBJ whole genome shotgun (WGS) entry which is preliminary data.</text>
</comment>
<feature type="signal peptide" evidence="1">
    <location>
        <begin position="1"/>
        <end position="18"/>
    </location>
</feature>
<dbReference type="InterPro" id="IPR057626">
    <property type="entry name" value="S-S_Temptin"/>
</dbReference>
<gene>
    <name evidence="3" type="ORF">ACHHYP_20762</name>
</gene>
<organism evidence="3 4">
    <name type="scientific">Achlya hypogyna</name>
    <name type="common">Oomycete</name>
    <name type="synonym">Protoachlya hypogyna</name>
    <dbReference type="NCBI Taxonomy" id="1202772"/>
    <lineage>
        <taxon>Eukaryota</taxon>
        <taxon>Sar</taxon>
        <taxon>Stramenopiles</taxon>
        <taxon>Oomycota</taxon>
        <taxon>Saprolegniomycetes</taxon>
        <taxon>Saprolegniales</taxon>
        <taxon>Achlyaceae</taxon>
        <taxon>Achlya</taxon>
    </lineage>
</organism>
<dbReference type="EMBL" id="JNBR01002405">
    <property type="protein sequence ID" value="OQR82995.1"/>
    <property type="molecule type" value="Genomic_DNA"/>
</dbReference>
<feature type="domain" description="Temptin Cys/Cys disulfide" evidence="2">
    <location>
        <begin position="17"/>
        <end position="103"/>
    </location>
</feature>
<dbReference type="PANTHER" id="PTHR34737">
    <property type="entry name" value="EF-HAND DOMAIN-CONTAINING PROTEIN"/>
    <property type="match status" value="1"/>
</dbReference>
<evidence type="ECO:0000259" key="2">
    <source>
        <dbReference type="Pfam" id="PF24784"/>
    </source>
</evidence>
<name>A0A1V9YB84_ACHHY</name>
<dbReference type="AlphaFoldDB" id="A0A1V9YB84"/>
<accession>A0A1V9YB84</accession>
<protein>
    <recommendedName>
        <fullName evidence="2">Temptin Cys/Cys disulfide domain-containing protein</fullName>
    </recommendedName>
</protein>
<evidence type="ECO:0000313" key="4">
    <source>
        <dbReference type="Proteomes" id="UP000243579"/>
    </source>
</evidence>
<reference evidence="3 4" key="1">
    <citation type="journal article" date="2014" name="Genome Biol. Evol.">
        <title>The secreted proteins of Achlya hypogyna and Thraustotheca clavata identify the ancestral oomycete secretome and reveal gene acquisitions by horizontal gene transfer.</title>
        <authorList>
            <person name="Misner I."/>
            <person name="Blouin N."/>
            <person name="Leonard G."/>
            <person name="Richards T.A."/>
            <person name="Lane C.E."/>
        </authorList>
    </citation>
    <scope>NUCLEOTIDE SEQUENCE [LARGE SCALE GENOMIC DNA]</scope>
    <source>
        <strain evidence="3 4">ATCC 48635</strain>
    </source>
</reference>
<proteinExistence type="predicted"/>
<dbReference type="Pfam" id="PF24784">
    <property type="entry name" value="Temptin_C"/>
    <property type="match status" value="1"/>
</dbReference>
<sequence>MTLFILTLMATSLLLAHSRPEYAARVPNGNNVAGSTNIGHIGSGSSLNSFGRDFDGKWTVSLCQKDSDGDGQTNGQELGDPCCVWRQGGPPPLQTKGISNPGDRSSRRTASLLNVTCNITNTMVDSSDAMRLEIVYSLVGLAVALLSVGC</sequence>
<feature type="chain" id="PRO_5012280426" description="Temptin Cys/Cys disulfide domain-containing protein" evidence="1">
    <location>
        <begin position="19"/>
        <end position="150"/>
    </location>
</feature>
<keyword evidence="4" id="KW-1185">Reference proteome</keyword>
<dbReference type="STRING" id="1202772.A0A1V9YB84"/>
<evidence type="ECO:0000256" key="1">
    <source>
        <dbReference type="SAM" id="SignalP"/>
    </source>
</evidence>
<dbReference type="InterPro" id="IPR055313">
    <property type="entry name" value="Temptin-like"/>
</dbReference>
<dbReference type="OrthoDB" id="129121at2759"/>
<keyword evidence="1" id="KW-0732">Signal</keyword>
<dbReference type="PANTHER" id="PTHR34737:SF2">
    <property type="entry name" value="EF-HAND DOMAIN-CONTAINING PROTEIN"/>
    <property type="match status" value="1"/>
</dbReference>